<dbReference type="InterPro" id="IPR003439">
    <property type="entry name" value="ABC_transporter-like_ATP-bd"/>
</dbReference>
<keyword evidence="5" id="KW-0547">Nucleotide-binding</keyword>
<dbReference type="PANTHER" id="PTHR24223:SF456">
    <property type="entry name" value="MULTIDRUG RESISTANCE-ASSOCIATED PROTEIN LETHAL(2)03659"/>
    <property type="match status" value="1"/>
</dbReference>
<dbReference type="GO" id="GO:0016020">
    <property type="term" value="C:membrane"/>
    <property type="evidence" value="ECO:0007669"/>
    <property type="project" value="UniProtKB-SubCell"/>
</dbReference>
<comment type="caution">
    <text evidence="11">The sequence shown here is derived from an EMBL/GenBank/DDBJ whole genome shotgun (WGS) entry which is preliminary data.</text>
</comment>
<sequence>MPGIMQQLFEIKQSLKKIQEFLHSHEIEEKKTIVSSQNNYALVIKNGNFQWKKQVNQKSEKNKQQNNYFQLKNIDIQIEKGKLVGLLGNLGSGKSSLIYGIIGEMQISSQQQNMGQIQIQGKIALVSQKPWIISGNVKENVIFGMQEDDKKYNEILELTCLKQDLQNLHKGDQTRIQQNGDNLSGGQKTRIALARALYSDADIYLFDGILSALDIQVADQIFQNCILKYLKGKTVLFITHSASYLKFMDYLYYMENGKIIKKGHYQQIQDNLNCIYNQQSPQQYKDMQENDQKIILNNDKNIGNNQQITKRKEIIQNCQEKVQKVEIIKNKSRQESLSKFRLNYIWEYFKINGGIIYIFGIIFAGVLQQICTVNSSLWIEL</sequence>
<evidence type="ECO:0000256" key="4">
    <source>
        <dbReference type="ARBA" id="ARBA00022692"/>
    </source>
</evidence>
<feature type="domain" description="ABC transporter" evidence="10">
    <location>
        <begin position="55"/>
        <end position="281"/>
    </location>
</feature>
<evidence type="ECO:0000256" key="6">
    <source>
        <dbReference type="ARBA" id="ARBA00022840"/>
    </source>
</evidence>
<evidence type="ECO:0000256" key="1">
    <source>
        <dbReference type="ARBA" id="ARBA00004141"/>
    </source>
</evidence>
<gene>
    <name evidence="11" type="ORF">PPERSA_10312</name>
</gene>
<evidence type="ECO:0000259" key="10">
    <source>
        <dbReference type="PROSITE" id="PS50893"/>
    </source>
</evidence>
<evidence type="ECO:0000313" key="11">
    <source>
        <dbReference type="EMBL" id="KRX07924.1"/>
    </source>
</evidence>
<keyword evidence="4 9" id="KW-0812">Transmembrane</keyword>
<dbReference type="PROSITE" id="PS00211">
    <property type="entry name" value="ABC_TRANSPORTER_1"/>
    <property type="match status" value="1"/>
</dbReference>
<dbReference type="SUPFAM" id="SSF52540">
    <property type="entry name" value="P-loop containing nucleoside triphosphate hydrolases"/>
    <property type="match status" value="1"/>
</dbReference>
<evidence type="ECO:0000256" key="8">
    <source>
        <dbReference type="ARBA" id="ARBA00023136"/>
    </source>
</evidence>
<organism evidence="11 12">
    <name type="scientific">Pseudocohnilembus persalinus</name>
    <name type="common">Ciliate</name>
    <dbReference type="NCBI Taxonomy" id="266149"/>
    <lineage>
        <taxon>Eukaryota</taxon>
        <taxon>Sar</taxon>
        <taxon>Alveolata</taxon>
        <taxon>Ciliophora</taxon>
        <taxon>Intramacronucleata</taxon>
        <taxon>Oligohymenophorea</taxon>
        <taxon>Scuticociliatia</taxon>
        <taxon>Philasterida</taxon>
        <taxon>Pseudocohnilembidae</taxon>
        <taxon>Pseudocohnilembus</taxon>
    </lineage>
</organism>
<dbReference type="InterPro" id="IPR003593">
    <property type="entry name" value="AAA+_ATPase"/>
</dbReference>
<dbReference type="OMA" id="WEYFKIN"/>
<dbReference type="EMBL" id="LDAU01000078">
    <property type="protein sequence ID" value="KRX07924.1"/>
    <property type="molecule type" value="Genomic_DNA"/>
</dbReference>
<dbReference type="Gene3D" id="3.40.50.300">
    <property type="entry name" value="P-loop containing nucleotide triphosphate hydrolases"/>
    <property type="match status" value="1"/>
</dbReference>
<dbReference type="CDD" id="cd03250">
    <property type="entry name" value="ABCC_MRP_domain1"/>
    <property type="match status" value="1"/>
</dbReference>
<evidence type="ECO:0000256" key="3">
    <source>
        <dbReference type="ARBA" id="ARBA00022448"/>
    </source>
</evidence>
<reference evidence="11 12" key="1">
    <citation type="journal article" date="2015" name="Sci. Rep.">
        <title>Genome of the facultative scuticociliatosis pathogen Pseudocohnilembus persalinus provides insight into its virulence through horizontal gene transfer.</title>
        <authorList>
            <person name="Xiong J."/>
            <person name="Wang G."/>
            <person name="Cheng J."/>
            <person name="Tian M."/>
            <person name="Pan X."/>
            <person name="Warren A."/>
            <person name="Jiang C."/>
            <person name="Yuan D."/>
            <person name="Miao W."/>
        </authorList>
    </citation>
    <scope>NUCLEOTIDE SEQUENCE [LARGE SCALE GENOMIC DNA]</scope>
    <source>
        <strain evidence="11">36N120E</strain>
    </source>
</reference>
<evidence type="ECO:0000256" key="9">
    <source>
        <dbReference type="SAM" id="Phobius"/>
    </source>
</evidence>
<dbReference type="PROSITE" id="PS50893">
    <property type="entry name" value="ABC_TRANSPORTER_2"/>
    <property type="match status" value="1"/>
</dbReference>
<keyword evidence="8 9" id="KW-0472">Membrane</keyword>
<accession>A0A0V0R087</accession>
<evidence type="ECO:0000256" key="5">
    <source>
        <dbReference type="ARBA" id="ARBA00022741"/>
    </source>
</evidence>
<keyword evidence="11" id="KW-0378">Hydrolase</keyword>
<dbReference type="InParanoid" id="A0A0V0R087"/>
<dbReference type="InterPro" id="IPR027417">
    <property type="entry name" value="P-loop_NTPase"/>
</dbReference>
<dbReference type="PANTHER" id="PTHR24223">
    <property type="entry name" value="ATP-BINDING CASSETTE SUB-FAMILY C"/>
    <property type="match status" value="1"/>
</dbReference>
<dbReference type="OrthoDB" id="4865934at2759"/>
<keyword evidence="3" id="KW-0813">Transport</keyword>
<dbReference type="GO" id="GO:0016887">
    <property type="term" value="F:ATP hydrolysis activity"/>
    <property type="evidence" value="ECO:0007669"/>
    <property type="project" value="InterPro"/>
</dbReference>
<protein>
    <submittedName>
        <fullName evidence="11">p-loop containing nucleoside triphosphate hydrolase</fullName>
    </submittedName>
</protein>
<dbReference type="InterPro" id="IPR017871">
    <property type="entry name" value="ABC_transporter-like_CS"/>
</dbReference>
<evidence type="ECO:0000313" key="12">
    <source>
        <dbReference type="Proteomes" id="UP000054937"/>
    </source>
</evidence>
<dbReference type="AlphaFoldDB" id="A0A0V0R087"/>
<dbReference type="GO" id="GO:0005524">
    <property type="term" value="F:ATP binding"/>
    <property type="evidence" value="ECO:0007669"/>
    <property type="project" value="UniProtKB-KW"/>
</dbReference>
<comment type="subcellular location">
    <subcellularLocation>
        <location evidence="1">Membrane</location>
        <topology evidence="1">Multi-pass membrane protein</topology>
    </subcellularLocation>
</comment>
<dbReference type="FunFam" id="3.40.50.300:FF:000997">
    <property type="entry name" value="Multidrug resistance-associated protein 1"/>
    <property type="match status" value="1"/>
</dbReference>
<keyword evidence="6" id="KW-0067">ATP-binding</keyword>
<dbReference type="SMART" id="SM00382">
    <property type="entry name" value="AAA"/>
    <property type="match status" value="1"/>
</dbReference>
<dbReference type="InterPro" id="IPR050173">
    <property type="entry name" value="ABC_transporter_C-like"/>
</dbReference>
<name>A0A0V0R087_PSEPJ</name>
<keyword evidence="12" id="KW-1185">Reference proteome</keyword>
<evidence type="ECO:0000256" key="2">
    <source>
        <dbReference type="ARBA" id="ARBA00009726"/>
    </source>
</evidence>
<keyword evidence="7 9" id="KW-1133">Transmembrane helix</keyword>
<comment type="similarity">
    <text evidence="2">Belongs to the ABC transporter superfamily. ABCC family. Conjugate transporter (TC 3.A.1.208) subfamily.</text>
</comment>
<proteinExistence type="inferred from homology"/>
<feature type="transmembrane region" description="Helical" evidence="9">
    <location>
        <begin position="348"/>
        <end position="367"/>
    </location>
</feature>
<dbReference type="Pfam" id="PF00005">
    <property type="entry name" value="ABC_tran"/>
    <property type="match status" value="1"/>
</dbReference>
<dbReference type="Proteomes" id="UP000054937">
    <property type="component" value="Unassembled WGS sequence"/>
</dbReference>
<evidence type="ECO:0000256" key="7">
    <source>
        <dbReference type="ARBA" id="ARBA00022989"/>
    </source>
</evidence>
<dbReference type="GO" id="GO:0042626">
    <property type="term" value="F:ATPase-coupled transmembrane transporter activity"/>
    <property type="evidence" value="ECO:0007669"/>
    <property type="project" value="TreeGrafter"/>
</dbReference>